<gene>
    <name evidence="1" type="ORF">HPB47_009558</name>
</gene>
<comment type="caution">
    <text evidence="1">The sequence shown here is derived from an EMBL/GenBank/DDBJ whole genome shotgun (WGS) entry which is preliminary data.</text>
</comment>
<keyword evidence="2" id="KW-1185">Reference proteome</keyword>
<sequence>METFSRQIATVPGVASAAPTSLPRPRLYVPTPTYAGYSDGTSVHDFLQDLDAYVAALGASDETALVQIVPIALTSDASLWRRLQRPFLLMADFRTRFREEFSPPD</sequence>
<protein>
    <submittedName>
        <fullName evidence="1">Uncharacterized protein</fullName>
    </submittedName>
</protein>
<proteinExistence type="predicted"/>
<accession>A0AC60P1X0</accession>
<dbReference type="Proteomes" id="UP000805193">
    <property type="component" value="Unassembled WGS sequence"/>
</dbReference>
<reference evidence="1 2" key="1">
    <citation type="journal article" date="2020" name="Cell">
        <title>Large-Scale Comparative Analyses of Tick Genomes Elucidate Their Genetic Diversity and Vector Capacities.</title>
        <authorList>
            <consortium name="Tick Genome and Microbiome Consortium (TIGMIC)"/>
            <person name="Jia N."/>
            <person name="Wang J."/>
            <person name="Shi W."/>
            <person name="Du L."/>
            <person name="Sun Y."/>
            <person name="Zhan W."/>
            <person name="Jiang J.F."/>
            <person name="Wang Q."/>
            <person name="Zhang B."/>
            <person name="Ji P."/>
            <person name="Bell-Sakyi L."/>
            <person name="Cui X.M."/>
            <person name="Yuan T.T."/>
            <person name="Jiang B.G."/>
            <person name="Yang W.F."/>
            <person name="Lam T.T."/>
            <person name="Chang Q.C."/>
            <person name="Ding S.J."/>
            <person name="Wang X.J."/>
            <person name="Zhu J.G."/>
            <person name="Ruan X.D."/>
            <person name="Zhao L."/>
            <person name="Wei J.T."/>
            <person name="Ye R.Z."/>
            <person name="Que T.C."/>
            <person name="Du C.H."/>
            <person name="Zhou Y.H."/>
            <person name="Cheng J.X."/>
            <person name="Dai P.F."/>
            <person name="Guo W.B."/>
            <person name="Han X.H."/>
            <person name="Huang E.J."/>
            <person name="Li L.F."/>
            <person name="Wei W."/>
            <person name="Gao Y.C."/>
            <person name="Liu J.Z."/>
            <person name="Shao H.Z."/>
            <person name="Wang X."/>
            <person name="Wang C.C."/>
            <person name="Yang T.C."/>
            <person name="Huo Q.B."/>
            <person name="Li W."/>
            <person name="Chen H.Y."/>
            <person name="Chen S.E."/>
            <person name="Zhou L.G."/>
            <person name="Ni X.B."/>
            <person name="Tian J.H."/>
            <person name="Sheng Y."/>
            <person name="Liu T."/>
            <person name="Pan Y.S."/>
            <person name="Xia L.Y."/>
            <person name="Li J."/>
            <person name="Zhao F."/>
            <person name="Cao W.C."/>
        </authorList>
    </citation>
    <scope>NUCLEOTIDE SEQUENCE [LARGE SCALE GENOMIC DNA]</scope>
    <source>
        <strain evidence="1">Iper-2018</strain>
    </source>
</reference>
<name>A0AC60P1X0_IXOPE</name>
<evidence type="ECO:0000313" key="1">
    <source>
        <dbReference type="EMBL" id="KAG0413297.1"/>
    </source>
</evidence>
<organism evidence="1 2">
    <name type="scientific">Ixodes persulcatus</name>
    <name type="common">Taiga tick</name>
    <dbReference type="NCBI Taxonomy" id="34615"/>
    <lineage>
        <taxon>Eukaryota</taxon>
        <taxon>Metazoa</taxon>
        <taxon>Ecdysozoa</taxon>
        <taxon>Arthropoda</taxon>
        <taxon>Chelicerata</taxon>
        <taxon>Arachnida</taxon>
        <taxon>Acari</taxon>
        <taxon>Parasitiformes</taxon>
        <taxon>Ixodida</taxon>
        <taxon>Ixodoidea</taxon>
        <taxon>Ixodidae</taxon>
        <taxon>Ixodinae</taxon>
        <taxon>Ixodes</taxon>
    </lineage>
</organism>
<dbReference type="EMBL" id="JABSTQ010011275">
    <property type="protein sequence ID" value="KAG0413297.1"/>
    <property type="molecule type" value="Genomic_DNA"/>
</dbReference>
<evidence type="ECO:0000313" key="2">
    <source>
        <dbReference type="Proteomes" id="UP000805193"/>
    </source>
</evidence>